<feature type="transmembrane region" description="Helical" evidence="1">
    <location>
        <begin position="31"/>
        <end position="50"/>
    </location>
</feature>
<keyword evidence="1" id="KW-1133">Transmembrane helix</keyword>
<name>A0A9P6QZJ9_9FUNG</name>
<dbReference type="AlphaFoldDB" id="A0A9P6QZJ9"/>
<evidence type="ECO:0000313" key="3">
    <source>
        <dbReference type="Proteomes" id="UP000738325"/>
    </source>
</evidence>
<feature type="non-terminal residue" evidence="2">
    <location>
        <position position="1"/>
    </location>
</feature>
<dbReference type="Proteomes" id="UP000738325">
    <property type="component" value="Unassembled WGS sequence"/>
</dbReference>
<accession>A0A9P6QZJ9</accession>
<comment type="caution">
    <text evidence="2">The sequence shown here is derived from an EMBL/GenBank/DDBJ whole genome shotgun (WGS) entry which is preliminary data.</text>
</comment>
<protein>
    <submittedName>
        <fullName evidence="2">Uncharacterized protein</fullName>
    </submittedName>
</protein>
<evidence type="ECO:0000256" key="1">
    <source>
        <dbReference type="SAM" id="Phobius"/>
    </source>
</evidence>
<evidence type="ECO:0000313" key="2">
    <source>
        <dbReference type="EMBL" id="KAG0302288.1"/>
    </source>
</evidence>
<sequence>TRYTNLGIESARSKSARRNTIPLAETMALTLLLRLCLYLHFLFILIILIIRRKYALPRVRNPGEPQTFKLSTPPLVLEQQQSILRSPIICVCTDGKPFEPGTKL</sequence>
<keyword evidence="3" id="KW-1185">Reference proteome</keyword>
<reference evidence="2" key="1">
    <citation type="journal article" date="2020" name="Fungal Divers.">
        <title>Resolving the Mortierellaceae phylogeny through synthesis of multi-gene phylogenetics and phylogenomics.</title>
        <authorList>
            <person name="Vandepol N."/>
            <person name="Liber J."/>
            <person name="Desiro A."/>
            <person name="Na H."/>
            <person name="Kennedy M."/>
            <person name="Barry K."/>
            <person name="Grigoriev I.V."/>
            <person name="Miller A.N."/>
            <person name="O'Donnell K."/>
            <person name="Stajich J.E."/>
            <person name="Bonito G."/>
        </authorList>
    </citation>
    <scope>NUCLEOTIDE SEQUENCE</scope>
    <source>
        <strain evidence="2">REB-010B</strain>
    </source>
</reference>
<dbReference type="EMBL" id="JAAAIP010002012">
    <property type="protein sequence ID" value="KAG0302288.1"/>
    <property type="molecule type" value="Genomic_DNA"/>
</dbReference>
<keyword evidence="1" id="KW-0472">Membrane</keyword>
<keyword evidence="1" id="KW-0812">Transmembrane</keyword>
<gene>
    <name evidence="2" type="ORF">BGZ99_003144</name>
</gene>
<organism evidence="2 3">
    <name type="scientific">Dissophora globulifera</name>
    <dbReference type="NCBI Taxonomy" id="979702"/>
    <lineage>
        <taxon>Eukaryota</taxon>
        <taxon>Fungi</taxon>
        <taxon>Fungi incertae sedis</taxon>
        <taxon>Mucoromycota</taxon>
        <taxon>Mortierellomycotina</taxon>
        <taxon>Mortierellomycetes</taxon>
        <taxon>Mortierellales</taxon>
        <taxon>Mortierellaceae</taxon>
        <taxon>Dissophora</taxon>
    </lineage>
</organism>
<proteinExistence type="predicted"/>